<dbReference type="AlphaFoldDB" id="A0A0D0AY26"/>
<accession>A0A0D0AY26</accession>
<keyword evidence="2" id="KW-1185">Reference proteome</keyword>
<dbReference type="EMBL" id="KN835499">
    <property type="protein sequence ID" value="KIK36778.1"/>
    <property type="molecule type" value="Genomic_DNA"/>
</dbReference>
<dbReference type="InParanoid" id="A0A0D0AY26"/>
<name>A0A0D0AY26_9AGAM</name>
<reference evidence="1 2" key="1">
    <citation type="submission" date="2014-04" db="EMBL/GenBank/DDBJ databases">
        <authorList>
            <consortium name="DOE Joint Genome Institute"/>
            <person name="Kuo A."/>
            <person name="Ruytinx J."/>
            <person name="Rineau F."/>
            <person name="Colpaert J."/>
            <person name="Kohler A."/>
            <person name="Nagy L.G."/>
            <person name="Floudas D."/>
            <person name="Copeland A."/>
            <person name="Barry K.W."/>
            <person name="Cichocki N."/>
            <person name="Veneault-Fourrey C."/>
            <person name="LaButti K."/>
            <person name="Lindquist E.A."/>
            <person name="Lipzen A."/>
            <person name="Lundell T."/>
            <person name="Morin E."/>
            <person name="Murat C."/>
            <person name="Sun H."/>
            <person name="Tunlid A."/>
            <person name="Henrissat B."/>
            <person name="Grigoriev I.V."/>
            <person name="Hibbett D.S."/>
            <person name="Martin F."/>
            <person name="Nordberg H.P."/>
            <person name="Cantor M.N."/>
            <person name="Hua S.X."/>
        </authorList>
    </citation>
    <scope>NUCLEOTIDE SEQUENCE [LARGE SCALE GENOMIC DNA]</scope>
    <source>
        <strain evidence="1 2">UH-Slu-Lm8-n1</strain>
    </source>
</reference>
<gene>
    <name evidence="1" type="ORF">CY34DRAFT_493010</name>
</gene>
<organism evidence="1 2">
    <name type="scientific">Suillus luteus UH-Slu-Lm8-n1</name>
    <dbReference type="NCBI Taxonomy" id="930992"/>
    <lineage>
        <taxon>Eukaryota</taxon>
        <taxon>Fungi</taxon>
        <taxon>Dikarya</taxon>
        <taxon>Basidiomycota</taxon>
        <taxon>Agaricomycotina</taxon>
        <taxon>Agaricomycetes</taxon>
        <taxon>Agaricomycetidae</taxon>
        <taxon>Boletales</taxon>
        <taxon>Suillineae</taxon>
        <taxon>Suillaceae</taxon>
        <taxon>Suillus</taxon>
    </lineage>
</organism>
<evidence type="ECO:0000313" key="2">
    <source>
        <dbReference type="Proteomes" id="UP000054485"/>
    </source>
</evidence>
<reference evidence="2" key="2">
    <citation type="submission" date="2015-01" db="EMBL/GenBank/DDBJ databases">
        <title>Evolutionary Origins and Diversification of the Mycorrhizal Mutualists.</title>
        <authorList>
            <consortium name="DOE Joint Genome Institute"/>
            <consortium name="Mycorrhizal Genomics Consortium"/>
            <person name="Kohler A."/>
            <person name="Kuo A."/>
            <person name="Nagy L.G."/>
            <person name="Floudas D."/>
            <person name="Copeland A."/>
            <person name="Barry K.W."/>
            <person name="Cichocki N."/>
            <person name="Veneault-Fourrey C."/>
            <person name="LaButti K."/>
            <person name="Lindquist E.A."/>
            <person name="Lipzen A."/>
            <person name="Lundell T."/>
            <person name="Morin E."/>
            <person name="Murat C."/>
            <person name="Riley R."/>
            <person name="Ohm R."/>
            <person name="Sun H."/>
            <person name="Tunlid A."/>
            <person name="Henrissat B."/>
            <person name="Grigoriev I.V."/>
            <person name="Hibbett D.S."/>
            <person name="Martin F."/>
        </authorList>
    </citation>
    <scope>NUCLEOTIDE SEQUENCE [LARGE SCALE GENOMIC DNA]</scope>
    <source>
        <strain evidence="2">UH-Slu-Lm8-n1</strain>
    </source>
</reference>
<dbReference type="Proteomes" id="UP000054485">
    <property type="component" value="Unassembled WGS sequence"/>
</dbReference>
<proteinExistence type="predicted"/>
<sequence length="119" mass="13367">MHNFILQPQLQAVSDLGKQGNSTDSDPALTSPESGHDSYWMKLFLFIEGFLCSRSCPTLTMCLHQRAGRIELSSREHTLQRQRLGRISHAELGPLLACVGLLARLPEYVPARVDVSHRR</sequence>
<protein>
    <submittedName>
        <fullName evidence="1">Uncharacterized protein</fullName>
    </submittedName>
</protein>
<dbReference type="HOGENOM" id="CLU_2063017_0_0_1"/>
<evidence type="ECO:0000313" key="1">
    <source>
        <dbReference type="EMBL" id="KIK36778.1"/>
    </source>
</evidence>